<evidence type="ECO:0000256" key="5">
    <source>
        <dbReference type="ARBA" id="ARBA00022801"/>
    </source>
</evidence>
<dbReference type="GO" id="GO:0004650">
    <property type="term" value="F:polygalacturonase activity"/>
    <property type="evidence" value="ECO:0007669"/>
    <property type="project" value="InterPro"/>
</dbReference>
<evidence type="ECO:0000313" key="10">
    <source>
        <dbReference type="Proteomes" id="UP000288805"/>
    </source>
</evidence>
<dbReference type="OrthoDB" id="187139at2759"/>
<keyword evidence="7" id="KW-0961">Cell wall biogenesis/degradation</keyword>
<evidence type="ECO:0000256" key="6">
    <source>
        <dbReference type="ARBA" id="ARBA00023295"/>
    </source>
</evidence>
<keyword evidence="3" id="KW-0134">Cell wall</keyword>
<reference evidence="9 10" key="1">
    <citation type="journal article" date="2018" name="PLoS Genet.">
        <title>Population sequencing reveals clonal diversity and ancestral inbreeding in the grapevine cultivar Chardonnay.</title>
        <authorList>
            <person name="Roach M.J."/>
            <person name="Johnson D.L."/>
            <person name="Bohlmann J."/>
            <person name="van Vuuren H.J."/>
            <person name="Jones S.J."/>
            <person name="Pretorius I.S."/>
            <person name="Schmidt S.A."/>
            <person name="Borneman A.R."/>
        </authorList>
    </citation>
    <scope>NUCLEOTIDE SEQUENCE [LARGE SCALE GENOMIC DNA]</scope>
    <source>
        <strain evidence="10">cv. Chardonnay</strain>
        <tissue evidence="9">Leaf</tissue>
    </source>
</reference>
<dbReference type="InterPro" id="IPR006626">
    <property type="entry name" value="PbH1"/>
</dbReference>
<dbReference type="InterPro" id="IPR012334">
    <property type="entry name" value="Pectin_lyas_fold"/>
</dbReference>
<evidence type="ECO:0000313" key="9">
    <source>
        <dbReference type="EMBL" id="RVW37637.1"/>
    </source>
</evidence>
<protein>
    <submittedName>
        <fullName evidence="9">Exopolygalacturonase</fullName>
    </submittedName>
</protein>
<proteinExistence type="inferred from homology"/>
<comment type="similarity">
    <text evidence="2 8">Belongs to the glycosyl hydrolase 28 family.</text>
</comment>
<name>A0A438DQ79_VITVI</name>
<dbReference type="SUPFAM" id="SSF51126">
    <property type="entry name" value="Pectin lyase-like"/>
    <property type="match status" value="1"/>
</dbReference>
<dbReference type="SMART" id="SM00710">
    <property type="entry name" value="PbH1"/>
    <property type="match status" value="6"/>
</dbReference>
<dbReference type="EMBL" id="QGNW01001533">
    <property type="protein sequence ID" value="RVW37637.1"/>
    <property type="molecule type" value="Genomic_DNA"/>
</dbReference>
<dbReference type="GO" id="GO:0005975">
    <property type="term" value="P:carbohydrate metabolic process"/>
    <property type="evidence" value="ECO:0007669"/>
    <property type="project" value="InterPro"/>
</dbReference>
<gene>
    <name evidence="9" type="primary">PGLR_5</name>
    <name evidence="9" type="ORF">CK203_097950</name>
</gene>
<keyword evidence="5 8" id="KW-0378">Hydrolase</keyword>
<sequence length="236" mass="25111">MVRDVTTKDSKQFHVNVLGCKNLSFYHFTVSAPEESLNTDGIHIGRSSGINITNTNIKTGDDCISIGDGSEQITIDQVTCGPGHGISVGSLGKYANEAPVVGIKVTGSTLTNTQNGIRVKTWPASPAGIASNMHFEDIIMNNVGNPILIDQEYCPYSQCKQQIPSRVKISDVTFKNIRGTSSTELAVKLVCSSGVPCQNVQLTDINLKFNGGAPTSICKNVKPILGGVQQPRSCSA</sequence>
<dbReference type="InterPro" id="IPR000743">
    <property type="entry name" value="Glyco_hydro_28"/>
</dbReference>
<comment type="subcellular location">
    <subcellularLocation>
        <location evidence="1">Secreted</location>
        <location evidence="1">Cell wall</location>
    </subcellularLocation>
</comment>
<dbReference type="PANTHER" id="PTHR31375">
    <property type="match status" value="1"/>
</dbReference>
<dbReference type="AlphaFoldDB" id="A0A438DQ79"/>
<dbReference type="GO" id="GO:0071555">
    <property type="term" value="P:cell wall organization"/>
    <property type="evidence" value="ECO:0007669"/>
    <property type="project" value="UniProtKB-KW"/>
</dbReference>
<keyword evidence="4" id="KW-0964">Secreted</keyword>
<dbReference type="InterPro" id="IPR011050">
    <property type="entry name" value="Pectin_lyase_fold/virulence"/>
</dbReference>
<dbReference type="Proteomes" id="UP000288805">
    <property type="component" value="Unassembled WGS sequence"/>
</dbReference>
<evidence type="ECO:0000256" key="2">
    <source>
        <dbReference type="ARBA" id="ARBA00008834"/>
    </source>
</evidence>
<organism evidence="9 10">
    <name type="scientific">Vitis vinifera</name>
    <name type="common">Grape</name>
    <dbReference type="NCBI Taxonomy" id="29760"/>
    <lineage>
        <taxon>Eukaryota</taxon>
        <taxon>Viridiplantae</taxon>
        <taxon>Streptophyta</taxon>
        <taxon>Embryophyta</taxon>
        <taxon>Tracheophyta</taxon>
        <taxon>Spermatophyta</taxon>
        <taxon>Magnoliopsida</taxon>
        <taxon>eudicotyledons</taxon>
        <taxon>Gunneridae</taxon>
        <taxon>Pentapetalae</taxon>
        <taxon>rosids</taxon>
        <taxon>Vitales</taxon>
        <taxon>Vitaceae</taxon>
        <taxon>Viteae</taxon>
        <taxon>Vitis</taxon>
    </lineage>
</organism>
<dbReference type="Pfam" id="PF00295">
    <property type="entry name" value="Glyco_hydro_28"/>
    <property type="match status" value="1"/>
</dbReference>
<dbReference type="Gene3D" id="2.160.20.10">
    <property type="entry name" value="Single-stranded right-handed beta-helix, Pectin lyase-like"/>
    <property type="match status" value="1"/>
</dbReference>
<keyword evidence="6 8" id="KW-0326">Glycosidase</keyword>
<evidence type="ECO:0000256" key="1">
    <source>
        <dbReference type="ARBA" id="ARBA00004191"/>
    </source>
</evidence>
<evidence type="ECO:0000256" key="3">
    <source>
        <dbReference type="ARBA" id="ARBA00022512"/>
    </source>
</evidence>
<comment type="caution">
    <text evidence="9">The sequence shown here is derived from an EMBL/GenBank/DDBJ whole genome shotgun (WGS) entry which is preliminary data.</text>
</comment>
<evidence type="ECO:0000256" key="7">
    <source>
        <dbReference type="ARBA" id="ARBA00023316"/>
    </source>
</evidence>
<accession>A0A438DQ79</accession>
<evidence type="ECO:0000256" key="4">
    <source>
        <dbReference type="ARBA" id="ARBA00022525"/>
    </source>
</evidence>
<evidence type="ECO:0000256" key="8">
    <source>
        <dbReference type="RuleBase" id="RU361169"/>
    </source>
</evidence>